<evidence type="ECO:0000313" key="9">
    <source>
        <dbReference type="EMBL" id="EXI80055.1"/>
    </source>
</evidence>
<feature type="transmembrane region" description="Helical" evidence="7">
    <location>
        <begin position="241"/>
        <end position="260"/>
    </location>
</feature>
<reference evidence="9 10" key="1">
    <citation type="submission" date="2014-02" db="EMBL/GenBank/DDBJ databases">
        <title>Expanding our view of genomic diversity in Candidatus Accumulibacter clades.</title>
        <authorList>
            <person name="Skennerton C.T."/>
            <person name="Barr J.J."/>
            <person name="Slater F.R."/>
            <person name="Bond P.L."/>
            <person name="Tyson G.W."/>
        </authorList>
    </citation>
    <scope>NUCLEOTIDE SEQUENCE [LARGE SCALE GENOMIC DNA]</scope>
    <source>
        <strain evidence="10">BA-92</strain>
    </source>
</reference>
<dbReference type="STRING" id="1454003.AW10_02023"/>
<evidence type="ECO:0000256" key="4">
    <source>
        <dbReference type="ARBA" id="ARBA00022692"/>
    </source>
</evidence>
<evidence type="ECO:0000313" key="10">
    <source>
        <dbReference type="Proteomes" id="UP000021816"/>
    </source>
</evidence>
<evidence type="ECO:0000259" key="8">
    <source>
        <dbReference type="PROSITE" id="PS50928"/>
    </source>
</evidence>
<proteinExistence type="inferred from homology"/>
<feature type="transmembrane region" description="Helical" evidence="7">
    <location>
        <begin position="46"/>
        <end position="66"/>
    </location>
</feature>
<keyword evidence="6 7" id="KW-0472">Membrane</keyword>
<dbReference type="PANTHER" id="PTHR43005:SF2">
    <property type="entry name" value="INTEGRAL MEMBRANE SUGAR TRANSPORT PROTEIN"/>
    <property type="match status" value="1"/>
</dbReference>
<dbReference type="PATRIC" id="fig|1454003.3.peg.2074"/>
<dbReference type="Proteomes" id="UP000021816">
    <property type="component" value="Unassembled WGS sequence"/>
</dbReference>
<dbReference type="SUPFAM" id="SSF161098">
    <property type="entry name" value="MetI-like"/>
    <property type="match status" value="1"/>
</dbReference>
<dbReference type="Gene3D" id="1.10.3720.10">
    <property type="entry name" value="MetI-like"/>
    <property type="match status" value="1"/>
</dbReference>
<gene>
    <name evidence="9" type="primary">sugA</name>
    <name evidence="9" type="ORF">AW10_02023</name>
</gene>
<dbReference type="InterPro" id="IPR035906">
    <property type="entry name" value="MetI-like_sf"/>
</dbReference>
<comment type="similarity">
    <text evidence="7">Belongs to the binding-protein-dependent transport system permease family.</text>
</comment>
<dbReference type="PANTHER" id="PTHR43005">
    <property type="entry name" value="BLR7065 PROTEIN"/>
    <property type="match status" value="1"/>
</dbReference>
<dbReference type="InterPro" id="IPR000515">
    <property type="entry name" value="MetI-like"/>
</dbReference>
<feature type="domain" description="ABC transmembrane type-1" evidence="8">
    <location>
        <begin position="108"/>
        <end position="322"/>
    </location>
</feature>
<keyword evidence="5 7" id="KW-1133">Transmembrane helix</keyword>
<comment type="subcellular location">
    <subcellularLocation>
        <location evidence="1 7">Cell membrane</location>
        <topology evidence="1 7">Multi-pass membrane protein</topology>
    </subcellularLocation>
</comment>
<feature type="transmembrane region" description="Helical" evidence="7">
    <location>
        <begin position="298"/>
        <end position="323"/>
    </location>
</feature>
<dbReference type="CDD" id="cd06261">
    <property type="entry name" value="TM_PBP2"/>
    <property type="match status" value="1"/>
</dbReference>
<dbReference type="Pfam" id="PF00528">
    <property type="entry name" value="BPD_transp_1"/>
    <property type="match status" value="1"/>
</dbReference>
<evidence type="ECO:0000256" key="2">
    <source>
        <dbReference type="ARBA" id="ARBA00022448"/>
    </source>
</evidence>
<sequence length="333" mass="36577">MSRGALRCSGAAASRAEEVMANDILRPRLQNAALRGGLAAQRVRRAWWMAAPMLLVLAAVGAWPLLRTIWFSLTDSELSNPGDYAFIGLENYVGEYGLLASADWWQAVGNTLLFTGLSVSLETLLGLGVALLLNQASRLRTLLRAALLVPWAIPTVVSAKMWSWMLHDQFGIVNHHLLALGVIAAPLAWTADPQLSLFSIVLVDVWKATPYMALLILAALQMVPVDCYEAARVDGVPRWQVFRRITLPLILPGLLVAMVFRTLDALRVFDLIYVMTSNSRDTQSMSVFVRQQLIDFGLVGYGSAAATCLFFMIALLSIVAMGLMRRTFERAAA</sequence>
<dbReference type="AlphaFoldDB" id="A0A011PTA9"/>
<keyword evidence="4 7" id="KW-0812">Transmembrane</keyword>
<keyword evidence="2 7" id="KW-0813">Transport</keyword>
<feature type="transmembrane region" description="Helical" evidence="7">
    <location>
        <begin position="112"/>
        <end position="134"/>
    </location>
</feature>
<comment type="caution">
    <text evidence="9">The sequence shown here is derived from an EMBL/GenBank/DDBJ whole genome shotgun (WGS) entry which is preliminary data.</text>
</comment>
<organism evidence="9 10">
    <name type="scientific">Candidatus Accumulibacter appositus</name>
    <dbReference type="NCBI Taxonomy" id="1454003"/>
    <lineage>
        <taxon>Bacteria</taxon>
        <taxon>Pseudomonadati</taxon>
        <taxon>Pseudomonadota</taxon>
        <taxon>Betaproteobacteria</taxon>
        <taxon>Candidatus Accumulibacter</taxon>
    </lineage>
</organism>
<evidence type="ECO:0000256" key="3">
    <source>
        <dbReference type="ARBA" id="ARBA00022475"/>
    </source>
</evidence>
<evidence type="ECO:0000256" key="7">
    <source>
        <dbReference type="RuleBase" id="RU363032"/>
    </source>
</evidence>
<keyword evidence="3" id="KW-1003">Cell membrane</keyword>
<dbReference type="PROSITE" id="PS50928">
    <property type="entry name" value="ABC_TM1"/>
    <property type="match status" value="1"/>
</dbReference>
<protein>
    <submittedName>
        <fullName evidence="9">Trehalose transport system permease protein SugA</fullName>
    </submittedName>
</protein>
<dbReference type="EMBL" id="JEMX01000042">
    <property type="protein sequence ID" value="EXI80055.1"/>
    <property type="molecule type" value="Genomic_DNA"/>
</dbReference>
<name>A0A011PTA9_9PROT</name>
<evidence type="ECO:0000256" key="1">
    <source>
        <dbReference type="ARBA" id="ARBA00004651"/>
    </source>
</evidence>
<accession>A0A011PTA9</accession>
<dbReference type="GO" id="GO:0005886">
    <property type="term" value="C:plasma membrane"/>
    <property type="evidence" value="ECO:0007669"/>
    <property type="project" value="UniProtKB-SubCell"/>
</dbReference>
<dbReference type="GO" id="GO:0055085">
    <property type="term" value="P:transmembrane transport"/>
    <property type="evidence" value="ECO:0007669"/>
    <property type="project" value="InterPro"/>
</dbReference>
<feature type="transmembrane region" description="Helical" evidence="7">
    <location>
        <begin position="195"/>
        <end position="220"/>
    </location>
</feature>
<evidence type="ECO:0000256" key="6">
    <source>
        <dbReference type="ARBA" id="ARBA00023136"/>
    </source>
</evidence>
<evidence type="ECO:0000256" key="5">
    <source>
        <dbReference type="ARBA" id="ARBA00022989"/>
    </source>
</evidence>